<name>A0AAW3FLA9_LACPN</name>
<organism evidence="1 2">
    <name type="scientific">Lactiplantibacillus plantarum CMPG5300</name>
    <dbReference type="NCBI Taxonomy" id="1304889"/>
    <lineage>
        <taxon>Bacteria</taxon>
        <taxon>Bacillati</taxon>
        <taxon>Bacillota</taxon>
        <taxon>Bacilli</taxon>
        <taxon>Lactobacillales</taxon>
        <taxon>Lactobacillaceae</taxon>
        <taxon>Lactiplantibacillus</taxon>
    </lineage>
</organism>
<accession>A0AAW3FLA9</accession>
<dbReference type="InterPro" id="IPR029062">
    <property type="entry name" value="Class_I_gatase-like"/>
</dbReference>
<gene>
    <name evidence="1" type="ORF">CMPG5300_2546</name>
</gene>
<dbReference type="EMBL" id="AXZV01000015">
    <property type="protein sequence ID" value="KGH41899.1"/>
    <property type="molecule type" value="Genomic_DNA"/>
</dbReference>
<proteinExistence type="predicted"/>
<comment type="caution">
    <text evidence="1">The sequence shown here is derived from an EMBL/GenBank/DDBJ whole genome shotgun (WGS) entry which is preliminary data.</text>
</comment>
<reference evidence="1 2" key="1">
    <citation type="journal article" date="2014" name="Genome Announc.">
        <title>Draft Genome Sequence of Lactobacillus plantarum CMPG5300, a Human Vaginal Isolate.</title>
        <authorList>
            <person name="Malik S."/>
            <person name="Siezen R.J."/>
            <person name="Renckens B."/>
            <person name="Vaneechoutte M."/>
            <person name="Vanderleyden J."/>
            <person name="Lebeer S."/>
        </authorList>
    </citation>
    <scope>NUCLEOTIDE SEQUENCE [LARGE SCALE GENOMIC DNA]</scope>
    <source>
        <strain evidence="1 2">CMPG5300</strain>
    </source>
</reference>
<keyword evidence="1" id="KW-0315">Glutamine amidotransferase</keyword>
<dbReference type="Gene3D" id="3.40.50.880">
    <property type="match status" value="1"/>
</dbReference>
<sequence>MTRYPNHQNPTDCHEQHVISDKNLVTANGTSALAFTAAVLQLIHFQSSQELTRTSDPYRLEFYQYCPKYDNPFG</sequence>
<protein>
    <submittedName>
        <fullName evidence="1">Type 1 glutamine amidotransferase (GATase1)-like domain protein, ThiJ/PfpI family</fullName>
    </submittedName>
</protein>
<evidence type="ECO:0000313" key="1">
    <source>
        <dbReference type="EMBL" id="KGH41899.1"/>
    </source>
</evidence>
<dbReference type="Proteomes" id="UP000029801">
    <property type="component" value="Chromosome"/>
</dbReference>
<dbReference type="AlphaFoldDB" id="A0AAW3FLA9"/>
<dbReference type="GeneID" id="77216276"/>
<dbReference type="RefSeq" id="WP_225871405.1">
    <property type="nucleotide sequence ID" value="NZ_CM002918.1"/>
</dbReference>
<evidence type="ECO:0000313" key="2">
    <source>
        <dbReference type="Proteomes" id="UP000029801"/>
    </source>
</evidence>